<evidence type="ECO:0000313" key="1">
    <source>
        <dbReference type="EMBL" id="OHE94509.1"/>
    </source>
</evidence>
<evidence type="ECO:0000313" key="2">
    <source>
        <dbReference type="Proteomes" id="UP000176998"/>
    </source>
</evidence>
<comment type="caution">
    <text evidence="1">The sequence shown here is derived from an EMBL/GenBank/DDBJ whole genome shotgun (WGS) entry which is preliminary data.</text>
</comment>
<dbReference type="EMBL" id="MJBS01000099">
    <property type="protein sequence ID" value="OHE94509.1"/>
    <property type="molecule type" value="Genomic_DNA"/>
</dbReference>
<dbReference type="AlphaFoldDB" id="A0A1G4AZB7"/>
<reference evidence="1 2" key="1">
    <citation type="submission" date="2016-09" db="EMBL/GenBank/DDBJ databases">
        <authorList>
            <person name="Capua I."/>
            <person name="De Benedictis P."/>
            <person name="Joannis T."/>
            <person name="Lombin L.H."/>
            <person name="Cattoli G."/>
        </authorList>
    </citation>
    <scope>NUCLEOTIDE SEQUENCE [LARGE SCALE GENOMIC DNA]</scope>
    <source>
        <strain evidence="1 2">IMI 309357</strain>
    </source>
</reference>
<organism evidence="1 2">
    <name type="scientific">Colletotrichum orchidophilum</name>
    <dbReference type="NCBI Taxonomy" id="1209926"/>
    <lineage>
        <taxon>Eukaryota</taxon>
        <taxon>Fungi</taxon>
        <taxon>Dikarya</taxon>
        <taxon>Ascomycota</taxon>
        <taxon>Pezizomycotina</taxon>
        <taxon>Sordariomycetes</taxon>
        <taxon>Hypocreomycetidae</taxon>
        <taxon>Glomerellales</taxon>
        <taxon>Glomerellaceae</taxon>
        <taxon>Colletotrichum</taxon>
    </lineage>
</organism>
<dbReference type="RefSeq" id="XP_022471671.1">
    <property type="nucleotide sequence ID" value="XM_022621857.1"/>
</dbReference>
<gene>
    <name evidence="1" type="ORF">CORC01_10229</name>
</gene>
<dbReference type="GeneID" id="34563367"/>
<keyword evidence="2" id="KW-1185">Reference proteome</keyword>
<dbReference type="Proteomes" id="UP000176998">
    <property type="component" value="Unassembled WGS sequence"/>
</dbReference>
<sequence length="81" mass="8705">MAQSAKPSLPEGRRSDDVAFAIFDATLCPGCKLGIPPNGSGEGHFEVPLWCHASSLTLARLARPPRVPSLEDEDQDHPNLL</sequence>
<name>A0A1G4AZB7_9PEZI</name>
<proteinExistence type="predicted"/>
<accession>A0A1G4AZB7</accession>
<protein>
    <submittedName>
        <fullName evidence="1">Uncharacterized protein</fullName>
    </submittedName>
</protein>